<reference evidence="2" key="1">
    <citation type="journal article" date="2019" name="Int. J. Syst. Evol. Microbiol.">
        <title>The Global Catalogue of Microorganisms (GCM) 10K type strain sequencing project: providing services to taxonomists for standard genome sequencing and annotation.</title>
        <authorList>
            <consortium name="The Broad Institute Genomics Platform"/>
            <consortium name="The Broad Institute Genome Sequencing Center for Infectious Disease"/>
            <person name="Wu L."/>
            <person name="Ma J."/>
        </authorList>
    </citation>
    <scope>NUCLEOTIDE SEQUENCE [LARGE SCALE GENOMIC DNA]</scope>
    <source>
        <strain evidence="2">JCM 17839</strain>
    </source>
</reference>
<gene>
    <name evidence="1" type="ORF">GCM10023171_18940</name>
</gene>
<accession>A0ABP8PF18</accession>
<organism evidence="1 2">
    <name type="scientific">Microbacterium panaciterrae</name>
    <dbReference type="NCBI Taxonomy" id="985759"/>
    <lineage>
        <taxon>Bacteria</taxon>
        <taxon>Bacillati</taxon>
        <taxon>Actinomycetota</taxon>
        <taxon>Actinomycetes</taxon>
        <taxon>Micrococcales</taxon>
        <taxon>Microbacteriaceae</taxon>
        <taxon>Microbacterium</taxon>
    </lineage>
</organism>
<protein>
    <recommendedName>
        <fullName evidence="3">Transcriptional regulator, AbiEi antitoxin, Type IV TA system</fullName>
    </recommendedName>
</protein>
<comment type="caution">
    <text evidence="1">The sequence shown here is derived from an EMBL/GenBank/DDBJ whole genome shotgun (WGS) entry which is preliminary data.</text>
</comment>
<sequence>MADGTYVRIVSGSYANAAEWRILTPMQRHLVRVLETADRTRAPVVLTHAAAAAVWGMDRISAWPSRVDVRIPLASGGRSSGAIRRRALGFDGVELVPWRGHLVTSPAQTAIDLVAESGFTDGVIALDQAMWSSRESGALTDVHQVSEALAAQTRRGLGRVQRAIDFSTHLSDSVRESQSRVLLDLLGFPAPILQHSFTLPGIGRVKTDFWFEAFEHAGEFDGTGKYLDPALRNGRTANQVLLDEKDRGDALRRVVRRVSRWRTGALKDPRLLYDILVADGLPSRFPRPRKGAAW</sequence>
<evidence type="ECO:0000313" key="2">
    <source>
        <dbReference type="Proteomes" id="UP001500731"/>
    </source>
</evidence>
<proteinExistence type="predicted"/>
<keyword evidence="2" id="KW-1185">Reference proteome</keyword>
<evidence type="ECO:0008006" key="3">
    <source>
        <dbReference type="Google" id="ProtNLM"/>
    </source>
</evidence>
<name>A0ABP8PF18_9MICO</name>
<dbReference type="EMBL" id="BAABGP010000013">
    <property type="protein sequence ID" value="GAA4485105.1"/>
    <property type="molecule type" value="Genomic_DNA"/>
</dbReference>
<dbReference type="Proteomes" id="UP001500731">
    <property type="component" value="Unassembled WGS sequence"/>
</dbReference>
<evidence type="ECO:0000313" key="1">
    <source>
        <dbReference type="EMBL" id="GAA4485105.1"/>
    </source>
</evidence>